<evidence type="ECO:0000256" key="7">
    <source>
        <dbReference type="PROSITE-ProRule" id="PRU10141"/>
    </source>
</evidence>
<feature type="non-terminal residue" evidence="9">
    <location>
        <position position="307"/>
    </location>
</feature>
<dbReference type="CDD" id="cd14014">
    <property type="entry name" value="STKc_PknB_like"/>
    <property type="match status" value="1"/>
</dbReference>
<dbReference type="Gene3D" id="1.10.510.10">
    <property type="entry name" value="Transferase(Phosphotransferase) domain 1"/>
    <property type="match status" value="1"/>
</dbReference>
<dbReference type="PROSITE" id="PS50011">
    <property type="entry name" value="PROTEIN_KINASE_DOM"/>
    <property type="match status" value="1"/>
</dbReference>
<dbReference type="RefSeq" id="WP_168090574.1">
    <property type="nucleotide sequence ID" value="NZ_JAAVJC010000508.1"/>
</dbReference>
<evidence type="ECO:0000256" key="5">
    <source>
        <dbReference type="ARBA" id="ARBA00022777"/>
    </source>
</evidence>
<name>A0ABX1CJB3_9ACTN</name>
<keyword evidence="4 7" id="KW-0547">Nucleotide-binding</keyword>
<dbReference type="InterPro" id="IPR011009">
    <property type="entry name" value="Kinase-like_dom_sf"/>
</dbReference>
<dbReference type="PROSITE" id="PS00108">
    <property type="entry name" value="PROTEIN_KINASE_ST"/>
    <property type="match status" value="1"/>
</dbReference>
<keyword evidence="2 9" id="KW-0723">Serine/threonine-protein kinase</keyword>
<accession>A0ABX1CJB3</accession>
<evidence type="ECO:0000256" key="3">
    <source>
        <dbReference type="ARBA" id="ARBA00022679"/>
    </source>
</evidence>
<dbReference type="PANTHER" id="PTHR43289:SF6">
    <property type="entry name" value="SERINE_THREONINE-PROTEIN KINASE NEKL-3"/>
    <property type="match status" value="1"/>
</dbReference>
<dbReference type="Pfam" id="PF00069">
    <property type="entry name" value="Pkinase"/>
    <property type="match status" value="1"/>
</dbReference>
<dbReference type="InterPro" id="IPR000719">
    <property type="entry name" value="Prot_kinase_dom"/>
</dbReference>
<sequence length="307" mass="33499">MAESTLIRDRYELLEQIGRGGMGEVWRARDLALDRRVAVKCLKPLGNHHEEPVLKGLRERFRREARVAAGLQHRGITVVHDFGEDDGVLFLVMELLEGRNLSEVLAARDREPLPEPDIADIAAQVAAALDHTHRQGIIHRDLKPANVMLLDDGSVKICDFGIARLARDIGLATKLTTTGMAMGTPHYMSPEQISGTPADRRSDLYSLGCVLYELASGAPPFDLGDPWAILVGHRDTPPEPLRDRRPELSAALEELVLGLLAKDPEERPTDVAQRTRRLALAAARHTGARPLPGRLGAAAGTGAHGKP</sequence>
<evidence type="ECO:0000256" key="6">
    <source>
        <dbReference type="ARBA" id="ARBA00022840"/>
    </source>
</evidence>
<dbReference type="InterPro" id="IPR008271">
    <property type="entry name" value="Ser/Thr_kinase_AS"/>
</dbReference>
<keyword evidence="5 9" id="KW-0418">Kinase</keyword>
<keyword evidence="10" id="KW-1185">Reference proteome</keyword>
<dbReference type="SUPFAM" id="SSF56112">
    <property type="entry name" value="Protein kinase-like (PK-like)"/>
    <property type="match status" value="1"/>
</dbReference>
<organism evidence="9 10">
    <name type="scientific">Streptomyces bohaiensis</name>
    <dbReference type="NCBI Taxonomy" id="1431344"/>
    <lineage>
        <taxon>Bacteria</taxon>
        <taxon>Bacillati</taxon>
        <taxon>Actinomycetota</taxon>
        <taxon>Actinomycetes</taxon>
        <taxon>Kitasatosporales</taxon>
        <taxon>Streptomycetaceae</taxon>
        <taxon>Streptomyces</taxon>
    </lineage>
</organism>
<dbReference type="PROSITE" id="PS00107">
    <property type="entry name" value="PROTEIN_KINASE_ATP"/>
    <property type="match status" value="1"/>
</dbReference>
<evidence type="ECO:0000313" key="10">
    <source>
        <dbReference type="Proteomes" id="UP000727056"/>
    </source>
</evidence>
<evidence type="ECO:0000256" key="1">
    <source>
        <dbReference type="ARBA" id="ARBA00012513"/>
    </source>
</evidence>
<dbReference type="PANTHER" id="PTHR43289">
    <property type="entry name" value="MITOGEN-ACTIVATED PROTEIN KINASE KINASE KINASE 20-RELATED"/>
    <property type="match status" value="1"/>
</dbReference>
<comment type="caution">
    <text evidence="9">The sequence shown here is derived from an EMBL/GenBank/DDBJ whole genome shotgun (WGS) entry which is preliminary data.</text>
</comment>
<evidence type="ECO:0000313" key="9">
    <source>
        <dbReference type="EMBL" id="NJQ17968.1"/>
    </source>
</evidence>
<gene>
    <name evidence="9" type="ORF">HCN52_24325</name>
</gene>
<dbReference type="Gene3D" id="3.30.200.20">
    <property type="entry name" value="Phosphorylase Kinase, domain 1"/>
    <property type="match status" value="1"/>
</dbReference>
<dbReference type="SMART" id="SM00220">
    <property type="entry name" value="S_TKc"/>
    <property type="match status" value="1"/>
</dbReference>
<keyword evidence="3" id="KW-0808">Transferase</keyword>
<dbReference type="EC" id="2.7.11.1" evidence="1"/>
<feature type="domain" description="Protein kinase" evidence="8">
    <location>
        <begin position="11"/>
        <end position="280"/>
    </location>
</feature>
<proteinExistence type="predicted"/>
<evidence type="ECO:0000259" key="8">
    <source>
        <dbReference type="PROSITE" id="PS50011"/>
    </source>
</evidence>
<feature type="binding site" evidence="7">
    <location>
        <position position="40"/>
    </location>
    <ligand>
        <name>ATP</name>
        <dbReference type="ChEBI" id="CHEBI:30616"/>
    </ligand>
</feature>
<keyword evidence="6 7" id="KW-0067">ATP-binding</keyword>
<evidence type="ECO:0000256" key="2">
    <source>
        <dbReference type="ARBA" id="ARBA00022527"/>
    </source>
</evidence>
<dbReference type="GO" id="GO:0004674">
    <property type="term" value="F:protein serine/threonine kinase activity"/>
    <property type="evidence" value="ECO:0007669"/>
    <property type="project" value="UniProtKB-KW"/>
</dbReference>
<protein>
    <recommendedName>
        <fullName evidence="1">non-specific serine/threonine protein kinase</fullName>
        <ecNumber evidence="1">2.7.11.1</ecNumber>
    </recommendedName>
</protein>
<dbReference type="Proteomes" id="UP000727056">
    <property type="component" value="Unassembled WGS sequence"/>
</dbReference>
<reference evidence="9 10" key="1">
    <citation type="submission" date="2020-03" db="EMBL/GenBank/DDBJ databases">
        <title>Draft genome of Streptomyces sp. ventii, isolated from the Axial Seamount in the Pacific Ocean, and resequencing of the two type strains Streptomyces lonarensis strain NCL 716 and Streptomyces bohaiensis strain 11A07.</title>
        <authorList>
            <person name="Loughran R.M."/>
            <person name="Pfannmuller K.M."/>
            <person name="Wasson B.J."/>
            <person name="Deadmond M.C."/>
            <person name="Paddock B.E."/>
            <person name="Koyack M.J."/>
            <person name="Gallegos D.A."/>
            <person name="Mitchell E.A."/>
            <person name="Ushijima B."/>
            <person name="Saw J.H."/>
            <person name="Mcphail K.L."/>
            <person name="Videau P."/>
        </authorList>
    </citation>
    <scope>NUCLEOTIDE SEQUENCE [LARGE SCALE GENOMIC DNA]</scope>
    <source>
        <strain evidence="9 10">11A07</strain>
    </source>
</reference>
<dbReference type="EMBL" id="JAAVJC010000508">
    <property type="protein sequence ID" value="NJQ17968.1"/>
    <property type="molecule type" value="Genomic_DNA"/>
</dbReference>
<evidence type="ECO:0000256" key="4">
    <source>
        <dbReference type="ARBA" id="ARBA00022741"/>
    </source>
</evidence>
<dbReference type="InterPro" id="IPR017441">
    <property type="entry name" value="Protein_kinase_ATP_BS"/>
</dbReference>